<dbReference type="InterPro" id="IPR053136">
    <property type="entry name" value="UTP_pyrophosphatase-like"/>
</dbReference>
<keyword evidence="3" id="KW-1185">Reference proteome</keyword>
<evidence type="ECO:0000313" key="2">
    <source>
        <dbReference type="EMBL" id="ALN81196.1"/>
    </source>
</evidence>
<sequence>MDDLRYLRGYNERVLNQVRALIDSGRLGEVLRNRYSSRHQVRDDKALFEYVVEIKDRYMRKSDPLNKVIYDNKLHVVRHALGTHTAISRVQGGRLKAAREIRIATLFRDAPAEFLEMIAVHELAHLKHRDHDKPFYQLCAHMNPDYHQHEFDLRLYLTQLELEAATRRECNAAAASDGTDAQAASGVRP</sequence>
<evidence type="ECO:0000259" key="1">
    <source>
        <dbReference type="Pfam" id="PF01863"/>
    </source>
</evidence>
<feature type="domain" description="YgjP-like metallopeptidase" evidence="1">
    <location>
        <begin position="95"/>
        <end position="154"/>
    </location>
</feature>
<dbReference type="CDD" id="cd07344">
    <property type="entry name" value="M48_yhfN_like"/>
    <property type="match status" value="1"/>
</dbReference>
<protein>
    <recommendedName>
        <fullName evidence="1">YgjP-like metallopeptidase domain-containing protein</fullName>
    </recommendedName>
</protein>
<reference evidence="2 3" key="1">
    <citation type="journal article" date="2015" name="BMC Genomics">
        <title>Comparative genomics and metabolic profiling of the genus Lysobacter.</title>
        <authorList>
            <person name="de Bruijn I."/>
            <person name="Cheng X."/>
            <person name="de Jager V."/>
            <person name="Exposito R.G."/>
            <person name="Watrous J."/>
            <person name="Patel N."/>
            <person name="Postma J."/>
            <person name="Dorrestein P.C."/>
            <person name="Kobayashi D."/>
            <person name="Raaijmakers J.M."/>
        </authorList>
    </citation>
    <scope>NUCLEOTIDE SEQUENCE [LARGE SCALE GENOMIC DNA]</scope>
    <source>
        <strain evidence="2 3">76</strain>
    </source>
</reference>
<organism evidence="2 3">
    <name type="scientific">Lysobacter antibioticus</name>
    <dbReference type="NCBI Taxonomy" id="84531"/>
    <lineage>
        <taxon>Bacteria</taxon>
        <taxon>Pseudomonadati</taxon>
        <taxon>Pseudomonadota</taxon>
        <taxon>Gammaproteobacteria</taxon>
        <taxon>Lysobacterales</taxon>
        <taxon>Lysobacteraceae</taxon>
        <taxon>Lysobacter</taxon>
    </lineage>
</organism>
<dbReference type="PANTHER" id="PTHR30399:SF1">
    <property type="entry name" value="UTP PYROPHOSPHATASE"/>
    <property type="match status" value="1"/>
</dbReference>
<dbReference type="STRING" id="84531.LA76x_3069"/>
<gene>
    <name evidence="2" type="ORF">LA76x_3069</name>
</gene>
<dbReference type="PATRIC" id="fig|84531.8.peg.3078"/>
<proteinExistence type="predicted"/>
<dbReference type="EMBL" id="CP011129">
    <property type="protein sequence ID" value="ALN81196.1"/>
    <property type="molecule type" value="Genomic_DNA"/>
</dbReference>
<name>A0A0S2FCE3_LYSAN</name>
<dbReference type="Gene3D" id="3.30.2010.10">
    <property type="entry name" value="Metalloproteases ('zincins'), catalytic domain"/>
    <property type="match status" value="1"/>
</dbReference>
<dbReference type="PANTHER" id="PTHR30399">
    <property type="entry name" value="UNCHARACTERIZED PROTEIN YGJP"/>
    <property type="match status" value="1"/>
</dbReference>
<evidence type="ECO:0000313" key="3">
    <source>
        <dbReference type="Proteomes" id="UP000060787"/>
    </source>
</evidence>
<dbReference type="eggNOG" id="COG1451">
    <property type="taxonomic scope" value="Bacteria"/>
</dbReference>
<dbReference type="Proteomes" id="UP000060787">
    <property type="component" value="Chromosome"/>
</dbReference>
<dbReference type="AlphaFoldDB" id="A0A0S2FCE3"/>
<dbReference type="KEGG" id="lab:LA76x_3069"/>
<accession>A0A0S2FCE3</accession>
<dbReference type="Pfam" id="PF01863">
    <property type="entry name" value="YgjP-like"/>
    <property type="match status" value="1"/>
</dbReference>
<dbReference type="InterPro" id="IPR002725">
    <property type="entry name" value="YgjP-like_metallopeptidase"/>
</dbReference>